<name>R7QB19_CHOCR</name>
<dbReference type="InterPro" id="IPR016181">
    <property type="entry name" value="Acyl_CoA_acyltransferase"/>
</dbReference>
<organism evidence="7 8">
    <name type="scientific">Chondrus crispus</name>
    <name type="common">Carrageen Irish moss</name>
    <name type="synonym">Polymorpha crispa</name>
    <dbReference type="NCBI Taxonomy" id="2769"/>
    <lineage>
        <taxon>Eukaryota</taxon>
        <taxon>Rhodophyta</taxon>
        <taxon>Florideophyceae</taxon>
        <taxon>Rhodymeniophycidae</taxon>
        <taxon>Gigartinales</taxon>
        <taxon>Gigartinaceae</taxon>
        <taxon>Chondrus</taxon>
    </lineage>
</organism>
<keyword evidence="8" id="KW-1185">Reference proteome</keyword>
<dbReference type="GO" id="GO:0004379">
    <property type="term" value="F:glycylpeptide N-tetradecanoyltransferase activity"/>
    <property type="evidence" value="ECO:0007669"/>
    <property type="project" value="UniProtKB-EC"/>
</dbReference>
<dbReference type="EC" id="2.3.1.97" evidence="2"/>
<dbReference type="PANTHER" id="PTHR11377">
    <property type="entry name" value="N-MYRISTOYL TRANSFERASE"/>
    <property type="match status" value="1"/>
</dbReference>
<protein>
    <recommendedName>
        <fullName evidence="2">glycylpeptide N-tetradecanoyltransferase</fullName>
        <ecNumber evidence="2">2.3.1.97</ecNumber>
    </recommendedName>
    <alternativeName>
        <fullName evidence="5">Myristoyl-CoA:protein N-myristoyltransferase</fullName>
    </alternativeName>
</protein>
<dbReference type="Pfam" id="PF01233">
    <property type="entry name" value="NMT"/>
    <property type="match status" value="1"/>
</dbReference>
<gene>
    <name evidence="7" type="ORF">CHC_T00004172001</name>
</gene>
<dbReference type="RefSeq" id="XP_005715526.1">
    <property type="nucleotide sequence ID" value="XM_005715469.1"/>
</dbReference>
<sequence length="55" mass="6519">MFRFDYSREFLRWALLPPGWHPTWHVGVRVKSNKKLVAFITAVPATWRVQMDSTS</sequence>
<evidence type="ECO:0000313" key="8">
    <source>
        <dbReference type="Proteomes" id="UP000012073"/>
    </source>
</evidence>
<evidence type="ECO:0000256" key="1">
    <source>
        <dbReference type="ARBA" id="ARBA00009469"/>
    </source>
</evidence>
<dbReference type="KEGG" id="ccp:CHC_T00004172001"/>
<comment type="similarity">
    <text evidence="1">Belongs to the NMT family.</text>
</comment>
<evidence type="ECO:0000256" key="3">
    <source>
        <dbReference type="ARBA" id="ARBA00022679"/>
    </source>
</evidence>
<dbReference type="Proteomes" id="UP000012073">
    <property type="component" value="Unassembled WGS sequence"/>
</dbReference>
<evidence type="ECO:0000259" key="6">
    <source>
        <dbReference type="Pfam" id="PF01233"/>
    </source>
</evidence>
<dbReference type="PANTHER" id="PTHR11377:SF5">
    <property type="entry name" value="GLYCYLPEPTIDE N-TETRADECANOYLTRANSFERASE"/>
    <property type="match status" value="1"/>
</dbReference>
<dbReference type="SUPFAM" id="SSF55729">
    <property type="entry name" value="Acyl-CoA N-acyltransferases (Nat)"/>
    <property type="match status" value="1"/>
</dbReference>
<dbReference type="InterPro" id="IPR022676">
    <property type="entry name" value="NMT_N"/>
</dbReference>
<evidence type="ECO:0000313" key="7">
    <source>
        <dbReference type="EMBL" id="CDF35707.1"/>
    </source>
</evidence>
<evidence type="ECO:0000256" key="4">
    <source>
        <dbReference type="ARBA" id="ARBA00023315"/>
    </source>
</evidence>
<dbReference type="InterPro" id="IPR000903">
    <property type="entry name" value="NMT"/>
</dbReference>
<dbReference type="EMBL" id="HG001742">
    <property type="protein sequence ID" value="CDF35707.1"/>
    <property type="molecule type" value="Genomic_DNA"/>
</dbReference>
<dbReference type="PhylomeDB" id="R7QB19"/>
<dbReference type="AlphaFoldDB" id="R7QB19"/>
<accession>R7QB19</accession>
<proteinExistence type="inferred from homology"/>
<feature type="domain" description="Glycylpeptide N-tetradecanoyltransferase N-terminal" evidence="6">
    <location>
        <begin position="1"/>
        <end position="52"/>
    </location>
</feature>
<dbReference type="GO" id="GO:0005737">
    <property type="term" value="C:cytoplasm"/>
    <property type="evidence" value="ECO:0007669"/>
    <property type="project" value="TreeGrafter"/>
</dbReference>
<dbReference type="Gene3D" id="3.40.630.170">
    <property type="match status" value="1"/>
</dbReference>
<dbReference type="OrthoDB" id="60315at2759"/>
<reference evidence="8" key="1">
    <citation type="journal article" date="2013" name="Proc. Natl. Acad. Sci. U.S.A.">
        <title>Genome structure and metabolic features in the red seaweed Chondrus crispus shed light on evolution of the Archaeplastida.</title>
        <authorList>
            <person name="Collen J."/>
            <person name="Porcel B."/>
            <person name="Carre W."/>
            <person name="Ball S.G."/>
            <person name="Chaparro C."/>
            <person name="Tonon T."/>
            <person name="Barbeyron T."/>
            <person name="Michel G."/>
            <person name="Noel B."/>
            <person name="Valentin K."/>
            <person name="Elias M."/>
            <person name="Artiguenave F."/>
            <person name="Arun A."/>
            <person name="Aury J.M."/>
            <person name="Barbosa-Neto J.F."/>
            <person name="Bothwell J.H."/>
            <person name="Bouget F.Y."/>
            <person name="Brillet L."/>
            <person name="Cabello-Hurtado F."/>
            <person name="Capella-Gutierrez S."/>
            <person name="Charrier B."/>
            <person name="Cladiere L."/>
            <person name="Cock J.M."/>
            <person name="Coelho S.M."/>
            <person name="Colleoni C."/>
            <person name="Czjzek M."/>
            <person name="Da Silva C."/>
            <person name="Delage L."/>
            <person name="Denoeud F."/>
            <person name="Deschamps P."/>
            <person name="Dittami S.M."/>
            <person name="Gabaldon T."/>
            <person name="Gachon C.M."/>
            <person name="Groisillier A."/>
            <person name="Herve C."/>
            <person name="Jabbari K."/>
            <person name="Katinka M."/>
            <person name="Kloareg B."/>
            <person name="Kowalczyk N."/>
            <person name="Labadie K."/>
            <person name="Leblanc C."/>
            <person name="Lopez P.J."/>
            <person name="McLachlan D.H."/>
            <person name="Meslet-Cladiere L."/>
            <person name="Moustafa A."/>
            <person name="Nehr Z."/>
            <person name="Nyvall Collen P."/>
            <person name="Panaud O."/>
            <person name="Partensky F."/>
            <person name="Poulain J."/>
            <person name="Rensing S.A."/>
            <person name="Rousvoal S."/>
            <person name="Samson G."/>
            <person name="Symeonidi A."/>
            <person name="Weissenbach J."/>
            <person name="Zambounis A."/>
            <person name="Wincker P."/>
            <person name="Boyen C."/>
        </authorList>
    </citation>
    <scope>NUCLEOTIDE SEQUENCE [LARGE SCALE GENOMIC DNA]</scope>
    <source>
        <strain evidence="8">cv. Stackhouse</strain>
    </source>
</reference>
<dbReference type="Gramene" id="CDF35707">
    <property type="protein sequence ID" value="CDF35707"/>
    <property type="gene ID" value="CHC_T00004172001"/>
</dbReference>
<keyword evidence="3" id="KW-0808">Transferase</keyword>
<evidence type="ECO:0000256" key="5">
    <source>
        <dbReference type="ARBA" id="ARBA00031242"/>
    </source>
</evidence>
<evidence type="ECO:0000256" key="2">
    <source>
        <dbReference type="ARBA" id="ARBA00012923"/>
    </source>
</evidence>
<keyword evidence="4" id="KW-0012">Acyltransferase</keyword>
<dbReference type="GeneID" id="17323243"/>